<evidence type="ECO:0008006" key="3">
    <source>
        <dbReference type="Google" id="ProtNLM"/>
    </source>
</evidence>
<protein>
    <recommendedName>
        <fullName evidence="3">DNA-binding protein</fullName>
    </recommendedName>
</protein>
<reference evidence="1 2" key="1">
    <citation type="submission" date="2016-05" db="EMBL/GenBank/DDBJ databases">
        <title>The evolution of Acinetobacter baumannii in vivo.</title>
        <authorList>
            <person name="Hua X."/>
            <person name="Yu Y."/>
        </authorList>
    </citation>
    <scope>NUCLEOTIDE SEQUENCE [LARGE SCALE GENOMIC DNA]</scope>
    <source>
        <strain evidence="1 2">XH647</strain>
    </source>
</reference>
<dbReference type="Proteomes" id="UP000179937">
    <property type="component" value="Unassembled WGS sequence"/>
</dbReference>
<sequence>MGVAIDLTNTERRVSTAEFALRMNVTEKELYERIKDGRIKPPNKDGRKNFWLNSYVLSCILEGADDNEIQELRA</sequence>
<dbReference type="EMBL" id="LYKI01000025">
    <property type="protein sequence ID" value="OIG71625.1"/>
    <property type="molecule type" value="Genomic_DNA"/>
</dbReference>
<organism evidence="1 2">
    <name type="scientific">Acinetobacter baumannii</name>
    <dbReference type="NCBI Taxonomy" id="470"/>
    <lineage>
        <taxon>Bacteria</taxon>
        <taxon>Pseudomonadati</taxon>
        <taxon>Pseudomonadota</taxon>
        <taxon>Gammaproteobacteria</taxon>
        <taxon>Moraxellales</taxon>
        <taxon>Moraxellaceae</taxon>
        <taxon>Acinetobacter</taxon>
        <taxon>Acinetobacter calcoaceticus/baumannii complex</taxon>
    </lineage>
</organism>
<accession>A0A1S2FYU1</accession>
<evidence type="ECO:0000313" key="1">
    <source>
        <dbReference type="EMBL" id="OIG71625.1"/>
    </source>
</evidence>
<gene>
    <name evidence="1" type="ORF">A7M90_19110</name>
</gene>
<dbReference type="RefSeq" id="WP_043041488.1">
    <property type="nucleotide sequence ID" value="NZ_BBTD01000040.1"/>
</dbReference>
<dbReference type="AlphaFoldDB" id="A0A1S2FYU1"/>
<proteinExistence type="predicted"/>
<comment type="caution">
    <text evidence="1">The sequence shown here is derived from an EMBL/GenBank/DDBJ whole genome shotgun (WGS) entry which is preliminary data.</text>
</comment>
<evidence type="ECO:0000313" key="2">
    <source>
        <dbReference type="Proteomes" id="UP000179937"/>
    </source>
</evidence>
<name>A0A1S2FYU1_ACIBA</name>